<dbReference type="InterPro" id="IPR023753">
    <property type="entry name" value="FAD/NAD-binding_dom"/>
</dbReference>
<dbReference type="Proteomes" id="UP000075531">
    <property type="component" value="Unassembled WGS sequence"/>
</dbReference>
<dbReference type="AlphaFoldDB" id="A0A151B672"/>
<sequence length="392" mass="43866">MKIIIIGSGAAGYYSAKAAREKNKECDIEIISKETLMPYFKPMLTSYLTKDTSIDKLFISQQEWYEKNNINLNLGKNVVKINTNDKNIVLEDDTIIDYDKLIIASGAHAFMPPIPGKEKLRALTLRTLENANKIKNYLKSAESIVIVGGGLLGLQAAYEISKLNLKVIIVERNPILMHRQLDKTSSKILKSLMENKNVKVIIGESVKEVLGFTKVTGVKLSNNKSLRCDLVLFSIGIKPNIDLIENSEIKYHKGILVNTRMETNVKDVYACGDCAELSTASYGNWAVSQKTGEIAGSNAAGGNSEFNNFVPSFFFQGFNTKIFSCGNLNNIESTQQVRFIDKDRKIFKRLYFKHDEITGAILMGNTDKSNDIVNAIINKKTFNDIMKEYTLI</sequence>
<feature type="domain" description="NADH-rubredoxin oxidoreductase C-terminal" evidence="5">
    <location>
        <begin position="316"/>
        <end position="379"/>
    </location>
</feature>
<dbReference type="Gene3D" id="3.50.50.60">
    <property type="entry name" value="FAD/NAD(P)-binding domain"/>
    <property type="match status" value="2"/>
</dbReference>
<evidence type="ECO:0000256" key="2">
    <source>
        <dbReference type="ARBA" id="ARBA00022630"/>
    </source>
</evidence>
<feature type="domain" description="FAD/NAD(P)-binding" evidence="4">
    <location>
        <begin position="1"/>
        <end position="292"/>
    </location>
</feature>
<dbReference type="Pfam" id="PF18267">
    <property type="entry name" value="Rubredoxin_C"/>
    <property type="match status" value="1"/>
</dbReference>
<organism evidence="6 7">
    <name type="scientific">Clostridium tepidiprofundi DSM 19306</name>
    <dbReference type="NCBI Taxonomy" id="1121338"/>
    <lineage>
        <taxon>Bacteria</taxon>
        <taxon>Bacillati</taxon>
        <taxon>Bacillota</taxon>
        <taxon>Clostridia</taxon>
        <taxon>Eubacteriales</taxon>
        <taxon>Clostridiaceae</taxon>
        <taxon>Clostridium</taxon>
    </lineage>
</organism>
<evidence type="ECO:0000256" key="3">
    <source>
        <dbReference type="ARBA" id="ARBA00022827"/>
    </source>
</evidence>
<dbReference type="RefSeq" id="WP_066822377.1">
    <property type="nucleotide sequence ID" value="NZ_LTBA01000003.1"/>
</dbReference>
<proteinExistence type="predicted"/>
<dbReference type="PANTHER" id="PTHR43429:SF3">
    <property type="entry name" value="NITRITE REDUCTASE [NAD(P)H]"/>
    <property type="match status" value="1"/>
</dbReference>
<dbReference type="PRINTS" id="PR00368">
    <property type="entry name" value="FADPNR"/>
</dbReference>
<dbReference type="InterPro" id="IPR036188">
    <property type="entry name" value="FAD/NAD-bd_sf"/>
</dbReference>
<gene>
    <name evidence="6" type="primary">nasB</name>
    <name evidence="6" type="ORF">CLTEP_06110</name>
</gene>
<dbReference type="STRING" id="1121338.CLTEP_06110"/>
<keyword evidence="2" id="KW-0285">Flavoprotein</keyword>
<accession>A0A151B672</accession>
<evidence type="ECO:0000313" key="7">
    <source>
        <dbReference type="Proteomes" id="UP000075531"/>
    </source>
</evidence>
<reference evidence="6 7" key="1">
    <citation type="submission" date="2016-02" db="EMBL/GenBank/DDBJ databases">
        <title>Genome sequence of Clostridium tepidiprofundi DSM 19306.</title>
        <authorList>
            <person name="Poehlein A."/>
            <person name="Daniel R."/>
        </authorList>
    </citation>
    <scope>NUCLEOTIDE SEQUENCE [LARGE SCALE GENOMIC DNA]</scope>
    <source>
        <strain evidence="6 7">DSM 19306</strain>
    </source>
</reference>
<dbReference type="PANTHER" id="PTHR43429">
    <property type="entry name" value="PYRIDINE NUCLEOTIDE-DISULFIDE OXIDOREDUCTASE DOMAIN-CONTAINING"/>
    <property type="match status" value="1"/>
</dbReference>
<comment type="cofactor">
    <cofactor evidence="1">
        <name>FAD</name>
        <dbReference type="ChEBI" id="CHEBI:57692"/>
    </cofactor>
</comment>
<evidence type="ECO:0000259" key="5">
    <source>
        <dbReference type="Pfam" id="PF18267"/>
    </source>
</evidence>
<name>A0A151B672_9CLOT</name>
<dbReference type="Gene3D" id="3.30.390.30">
    <property type="match status" value="1"/>
</dbReference>
<dbReference type="InterPro" id="IPR050260">
    <property type="entry name" value="FAD-bd_OxRdtase"/>
</dbReference>
<dbReference type="Pfam" id="PF07992">
    <property type="entry name" value="Pyr_redox_2"/>
    <property type="match status" value="1"/>
</dbReference>
<dbReference type="GO" id="GO:0016491">
    <property type="term" value="F:oxidoreductase activity"/>
    <property type="evidence" value="ECO:0007669"/>
    <property type="project" value="InterPro"/>
</dbReference>
<evidence type="ECO:0000313" key="6">
    <source>
        <dbReference type="EMBL" id="KYH35435.1"/>
    </source>
</evidence>
<evidence type="ECO:0000259" key="4">
    <source>
        <dbReference type="Pfam" id="PF07992"/>
    </source>
</evidence>
<comment type="caution">
    <text evidence="6">The sequence shown here is derived from an EMBL/GenBank/DDBJ whole genome shotgun (WGS) entry which is preliminary data.</text>
</comment>
<dbReference type="OrthoDB" id="9807946at2"/>
<dbReference type="SUPFAM" id="SSF51905">
    <property type="entry name" value="FAD/NAD(P)-binding domain"/>
    <property type="match status" value="2"/>
</dbReference>
<dbReference type="EMBL" id="LTBA01000003">
    <property type="protein sequence ID" value="KYH35435.1"/>
    <property type="molecule type" value="Genomic_DNA"/>
</dbReference>
<protein>
    <submittedName>
        <fullName evidence="6">Assimilatory nitrate reductase electron transfer subunit</fullName>
    </submittedName>
</protein>
<dbReference type="PATRIC" id="fig|1121338.3.peg.618"/>
<evidence type="ECO:0000256" key="1">
    <source>
        <dbReference type="ARBA" id="ARBA00001974"/>
    </source>
</evidence>
<dbReference type="InterPro" id="IPR041575">
    <property type="entry name" value="Rubredoxin_C"/>
</dbReference>
<dbReference type="InterPro" id="IPR016156">
    <property type="entry name" value="FAD/NAD-linked_Rdtase_dimer_sf"/>
</dbReference>
<dbReference type="PRINTS" id="PR00411">
    <property type="entry name" value="PNDRDTASEI"/>
</dbReference>
<keyword evidence="7" id="KW-1185">Reference proteome</keyword>
<keyword evidence="3" id="KW-0274">FAD</keyword>